<sequence length="83" mass="9240">MGRLVFLFAFSFVLLVSAATASGARIVEHTFNVRNLTIDRLCNRQVITAVNDSLPGPAIQAREGDTLIIHVFNKSPYNLTIHW</sequence>
<dbReference type="PANTHER" id="PTHR11709">
    <property type="entry name" value="MULTI-COPPER OXIDASE"/>
    <property type="match status" value="1"/>
</dbReference>
<dbReference type="GO" id="GO:0005507">
    <property type="term" value="F:copper ion binding"/>
    <property type="evidence" value="ECO:0007669"/>
    <property type="project" value="InterPro"/>
</dbReference>
<evidence type="ECO:0000313" key="4">
    <source>
        <dbReference type="EMBL" id="GMJ03165.1"/>
    </source>
</evidence>
<dbReference type="PANTHER" id="PTHR11709:SF9">
    <property type="entry name" value="LACCASE-7"/>
    <property type="match status" value="1"/>
</dbReference>
<feature type="signal peptide" evidence="2">
    <location>
        <begin position="1"/>
        <end position="23"/>
    </location>
</feature>
<feature type="chain" id="PRO_5040862001" evidence="2">
    <location>
        <begin position="24"/>
        <end position="83"/>
    </location>
</feature>
<comment type="similarity">
    <text evidence="1">Belongs to the multicopper oxidase family.</text>
</comment>
<keyword evidence="5" id="KW-1185">Reference proteome</keyword>
<keyword evidence="2" id="KW-0732">Signal</keyword>
<dbReference type="Gene3D" id="2.60.40.420">
    <property type="entry name" value="Cupredoxins - blue copper proteins"/>
    <property type="match status" value="1"/>
</dbReference>
<dbReference type="AlphaFoldDB" id="A0A9W7IWE2"/>
<dbReference type="InterPro" id="IPR011707">
    <property type="entry name" value="Cu-oxidase-like_N"/>
</dbReference>
<evidence type="ECO:0000313" key="5">
    <source>
        <dbReference type="Proteomes" id="UP001165190"/>
    </source>
</evidence>
<dbReference type="InterPro" id="IPR045087">
    <property type="entry name" value="Cu-oxidase_fam"/>
</dbReference>
<dbReference type="GO" id="GO:0016491">
    <property type="term" value="F:oxidoreductase activity"/>
    <property type="evidence" value="ECO:0007669"/>
    <property type="project" value="TreeGrafter"/>
</dbReference>
<accession>A0A9W7IWE2</accession>
<evidence type="ECO:0000259" key="3">
    <source>
        <dbReference type="Pfam" id="PF07732"/>
    </source>
</evidence>
<dbReference type="EMBL" id="BSYR01000037">
    <property type="protein sequence ID" value="GMJ03165.1"/>
    <property type="molecule type" value="Genomic_DNA"/>
</dbReference>
<dbReference type="OrthoDB" id="2121828at2759"/>
<protein>
    <submittedName>
        <fullName evidence="4">Laccase 7</fullName>
    </submittedName>
</protein>
<gene>
    <name evidence="4" type="ORF">HRI_003985700</name>
</gene>
<dbReference type="Pfam" id="PF07732">
    <property type="entry name" value="Cu-oxidase_3"/>
    <property type="match status" value="1"/>
</dbReference>
<dbReference type="SUPFAM" id="SSF49503">
    <property type="entry name" value="Cupredoxins"/>
    <property type="match status" value="1"/>
</dbReference>
<proteinExistence type="inferred from homology"/>
<name>A0A9W7IWE2_HIBTR</name>
<feature type="domain" description="Plastocyanin-like" evidence="3">
    <location>
        <begin position="33"/>
        <end position="83"/>
    </location>
</feature>
<evidence type="ECO:0000256" key="1">
    <source>
        <dbReference type="ARBA" id="ARBA00010609"/>
    </source>
</evidence>
<organism evidence="4 5">
    <name type="scientific">Hibiscus trionum</name>
    <name type="common">Flower of an hour</name>
    <dbReference type="NCBI Taxonomy" id="183268"/>
    <lineage>
        <taxon>Eukaryota</taxon>
        <taxon>Viridiplantae</taxon>
        <taxon>Streptophyta</taxon>
        <taxon>Embryophyta</taxon>
        <taxon>Tracheophyta</taxon>
        <taxon>Spermatophyta</taxon>
        <taxon>Magnoliopsida</taxon>
        <taxon>eudicotyledons</taxon>
        <taxon>Gunneridae</taxon>
        <taxon>Pentapetalae</taxon>
        <taxon>rosids</taxon>
        <taxon>malvids</taxon>
        <taxon>Malvales</taxon>
        <taxon>Malvaceae</taxon>
        <taxon>Malvoideae</taxon>
        <taxon>Hibiscus</taxon>
    </lineage>
</organism>
<dbReference type="Proteomes" id="UP001165190">
    <property type="component" value="Unassembled WGS sequence"/>
</dbReference>
<reference evidence="4" key="1">
    <citation type="submission" date="2023-05" db="EMBL/GenBank/DDBJ databases">
        <title>Genome and transcriptome analyses reveal genes involved in the formation of fine ridges on petal epidermal cells in Hibiscus trionum.</title>
        <authorList>
            <person name="Koshimizu S."/>
            <person name="Masuda S."/>
            <person name="Ishii T."/>
            <person name="Shirasu K."/>
            <person name="Hoshino A."/>
            <person name="Arita M."/>
        </authorList>
    </citation>
    <scope>NUCLEOTIDE SEQUENCE</scope>
    <source>
        <strain evidence="4">Hamamatsu line</strain>
    </source>
</reference>
<evidence type="ECO:0000256" key="2">
    <source>
        <dbReference type="SAM" id="SignalP"/>
    </source>
</evidence>
<comment type="caution">
    <text evidence="4">The sequence shown here is derived from an EMBL/GenBank/DDBJ whole genome shotgun (WGS) entry which is preliminary data.</text>
</comment>
<dbReference type="InterPro" id="IPR008972">
    <property type="entry name" value="Cupredoxin"/>
</dbReference>